<feature type="non-terminal residue" evidence="3">
    <location>
        <position position="1"/>
    </location>
</feature>
<reference evidence="3 4" key="1">
    <citation type="submission" date="2018-08" db="EMBL/GenBank/DDBJ databases">
        <title>Recombination of ecologically and evolutionarily significant loci maintains genetic cohesion in the Pseudomonas syringae species complex.</title>
        <authorList>
            <person name="Dillon M."/>
            <person name="Thakur S."/>
            <person name="Almeida R.N.D."/>
            <person name="Weir B.S."/>
            <person name="Guttman D.S."/>
        </authorList>
    </citation>
    <scope>NUCLEOTIDE SEQUENCE [LARGE SCALE GENOMIC DNA]</scope>
    <source>
        <strain evidence="3 4">88_10</strain>
    </source>
</reference>
<organism evidence="3 4">
    <name type="scientific">Pseudomonas syringae pv. maculicola</name>
    <dbReference type="NCBI Taxonomy" id="59511"/>
    <lineage>
        <taxon>Bacteria</taxon>
        <taxon>Pseudomonadati</taxon>
        <taxon>Pseudomonadota</taxon>
        <taxon>Gammaproteobacteria</taxon>
        <taxon>Pseudomonadales</taxon>
        <taxon>Pseudomonadaceae</taxon>
        <taxon>Pseudomonas</taxon>
    </lineage>
</organism>
<keyword evidence="1" id="KW-0560">Oxidoreductase</keyword>
<dbReference type="GO" id="GO:0009055">
    <property type="term" value="F:electron transfer activity"/>
    <property type="evidence" value="ECO:0007669"/>
    <property type="project" value="TreeGrafter"/>
</dbReference>
<feature type="domain" description="Flavodoxin-like fold" evidence="2">
    <location>
        <begin position="4"/>
        <end position="76"/>
    </location>
</feature>
<dbReference type="PANTHER" id="PTHR47307:SF2">
    <property type="entry name" value="GLUTATHIONE-REGULATED POTASSIUM-EFFLUX SYSTEM ANCILLARY PROTEIN KEFF"/>
    <property type="match status" value="1"/>
</dbReference>
<evidence type="ECO:0000259" key="2">
    <source>
        <dbReference type="Pfam" id="PF02525"/>
    </source>
</evidence>
<dbReference type="Proteomes" id="UP000282378">
    <property type="component" value="Unassembled WGS sequence"/>
</dbReference>
<dbReference type="GO" id="GO:0003955">
    <property type="term" value="F:NAD(P)H dehydrogenase (quinone) activity"/>
    <property type="evidence" value="ECO:0007669"/>
    <property type="project" value="TreeGrafter"/>
</dbReference>
<evidence type="ECO:0000313" key="3">
    <source>
        <dbReference type="EMBL" id="RML76563.1"/>
    </source>
</evidence>
<name>A0A3M2YKI5_PSEYM</name>
<dbReference type="InterPro" id="IPR003680">
    <property type="entry name" value="Flavodoxin_fold"/>
</dbReference>
<evidence type="ECO:0000313" key="4">
    <source>
        <dbReference type="Proteomes" id="UP000282378"/>
    </source>
</evidence>
<accession>A0A3M2YKI5</accession>
<dbReference type="InterPro" id="IPR046980">
    <property type="entry name" value="KefG/KefF"/>
</dbReference>
<sequence>GAAALKNKYLLWAVTMGEEHDQFEGGEYPGFPVLAQPLQATANYCGMHWLRPVAIHGTYQADHAALIKQIRRYGERLATWREV</sequence>
<gene>
    <name evidence="3" type="ORF">APX70_05408</name>
</gene>
<comment type="caution">
    <text evidence="3">The sequence shown here is derived from an EMBL/GenBank/DDBJ whole genome shotgun (WGS) entry which is preliminary data.</text>
</comment>
<dbReference type="PANTHER" id="PTHR47307">
    <property type="entry name" value="GLUTATHIONE-REGULATED POTASSIUM-EFFLUX SYSTEM ANCILLARY PROTEIN KEFG"/>
    <property type="match status" value="1"/>
</dbReference>
<dbReference type="Gene3D" id="3.40.50.360">
    <property type="match status" value="1"/>
</dbReference>
<dbReference type="EMBL" id="RBNL01002247">
    <property type="protein sequence ID" value="RML76563.1"/>
    <property type="molecule type" value="Genomic_DNA"/>
</dbReference>
<dbReference type="SUPFAM" id="SSF52218">
    <property type="entry name" value="Flavoproteins"/>
    <property type="match status" value="1"/>
</dbReference>
<protein>
    <submittedName>
        <fullName evidence="3">Glutathione-regulated potassium-efflux system ancillary protein KefF</fullName>
    </submittedName>
</protein>
<evidence type="ECO:0000256" key="1">
    <source>
        <dbReference type="ARBA" id="ARBA00023002"/>
    </source>
</evidence>
<dbReference type="Pfam" id="PF02525">
    <property type="entry name" value="Flavodoxin_2"/>
    <property type="match status" value="1"/>
</dbReference>
<dbReference type="InterPro" id="IPR029039">
    <property type="entry name" value="Flavoprotein-like_sf"/>
</dbReference>
<dbReference type="GO" id="GO:0010181">
    <property type="term" value="F:FMN binding"/>
    <property type="evidence" value="ECO:0007669"/>
    <property type="project" value="TreeGrafter"/>
</dbReference>
<dbReference type="AlphaFoldDB" id="A0A3M2YKI5"/>
<proteinExistence type="predicted"/>